<dbReference type="AlphaFoldDB" id="A0A2N6VIZ4"/>
<comment type="caution">
    <text evidence="2">The sequence shown here is derived from an EMBL/GenBank/DDBJ whole genome shotgun (WGS) entry which is preliminary data.</text>
</comment>
<dbReference type="Proteomes" id="UP000235598">
    <property type="component" value="Unassembled WGS sequence"/>
</dbReference>
<gene>
    <name evidence="2" type="ORF">CJ199_14675</name>
</gene>
<dbReference type="EMBL" id="PNHK01000490">
    <property type="protein sequence ID" value="PMD02243.1"/>
    <property type="molecule type" value="Genomic_DNA"/>
</dbReference>
<evidence type="ECO:0000313" key="3">
    <source>
        <dbReference type="Proteomes" id="UP000235598"/>
    </source>
</evidence>
<reference evidence="2 3" key="1">
    <citation type="submission" date="2017-09" db="EMBL/GenBank/DDBJ databases">
        <title>Bacterial strain isolated from the female urinary microbiota.</title>
        <authorList>
            <person name="Thomas-White K."/>
            <person name="Kumar N."/>
            <person name="Forster S."/>
            <person name="Putonti C."/>
            <person name="Lawley T."/>
            <person name="Wolfe A.J."/>
        </authorList>
    </citation>
    <scope>NUCLEOTIDE SEQUENCE [LARGE SCALE GENOMIC DNA]</scope>
    <source>
        <strain evidence="2 3">UMB1301</strain>
    </source>
</reference>
<evidence type="ECO:0000256" key="1">
    <source>
        <dbReference type="SAM" id="MobiDB-lite"/>
    </source>
</evidence>
<feature type="region of interest" description="Disordered" evidence="1">
    <location>
        <begin position="1"/>
        <end position="30"/>
    </location>
</feature>
<sequence length="107" mass="11874">MRKNSGGSLRPRACAPARSAGTANTRQRFCGTPEPQWRQALRFLRVPDAPARGGLAIAFELQRRISWFEQRAGAGTSVSAEDAWDPNVQLVIRPMRRGQRDAWIKGG</sequence>
<proteinExistence type="predicted"/>
<protein>
    <submittedName>
        <fullName evidence="2">Uncharacterized protein</fullName>
    </submittedName>
</protein>
<organism evidence="2 3">
    <name type="scientific">Brevibacterium paucivorans</name>
    <dbReference type="NCBI Taxonomy" id="170994"/>
    <lineage>
        <taxon>Bacteria</taxon>
        <taxon>Bacillati</taxon>
        <taxon>Actinomycetota</taxon>
        <taxon>Actinomycetes</taxon>
        <taxon>Micrococcales</taxon>
        <taxon>Brevibacteriaceae</taxon>
        <taxon>Brevibacterium</taxon>
    </lineage>
</organism>
<accession>A0A2N6VIZ4</accession>
<name>A0A2N6VIZ4_9MICO</name>
<evidence type="ECO:0000313" key="2">
    <source>
        <dbReference type="EMBL" id="PMD02243.1"/>
    </source>
</evidence>
<feature type="non-terminal residue" evidence="2">
    <location>
        <position position="107"/>
    </location>
</feature>